<sequence>MTMRRTLAAAALATCALLLVWVFRPDPVPVETAEITRGDLAVWVEAEGEARIREVVVLSAPITGLLHRVTLHPGDTVAAGQGVARIGPVPPTLLDARSRAMAEAGAAAAAAAVDLAQSQLVQAETTLAFARTEADRARTLFSRAALSQRLLDEAILAERTAEASLGSARASLAVREKEKQSADAAVNGADAGARDCCTEVVAPMAGSVLRVLTEDEQVIPASTPIMEIGDLGDMEIIVHVLSQDAVDIATGSEAVITGWGGPDLAAQVIRVDPSATTRISALGIEEQRVEVRLALTEAPPPTLGHGFRAAARITVRTATDVLRVPVGALFRIGGDWAVYAVSNGKAKLTRLTIGLRNDDYAEVMDGVPEGALVILHPADSVADGTAVIP</sequence>
<evidence type="ECO:0000313" key="6">
    <source>
        <dbReference type="Proteomes" id="UP000474758"/>
    </source>
</evidence>
<dbReference type="InterPro" id="IPR058637">
    <property type="entry name" value="YknX-like_C"/>
</dbReference>
<evidence type="ECO:0000259" key="3">
    <source>
        <dbReference type="Pfam" id="PF25876"/>
    </source>
</evidence>
<evidence type="ECO:0000313" key="5">
    <source>
        <dbReference type="EMBL" id="NGQ92672.1"/>
    </source>
</evidence>
<organism evidence="5 6">
    <name type="scientific">Paragemmobacter kunshanensis</name>
    <dbReference type="NCBI Taxonomy" id="2583234"/>
    <lineage>
        <taxon>Bacteria</taxon>
        <taxon>Pseudomonadati</taxon>
        <taxon>Pseudomonadota</taxon>
        <taxon>Alphaproteobacteria</taxon>
        <taxon>Rhodobacterales</taxon>
        <taxon>Paracoccaceae</taxon>
        <taxon>Paragemmobacter</taxon>
    </lineage>
</organism>
<dbReference type="PANTHER" id="PTHR32347:SF29">
    <property type="entry name" value="UPF0194 MEMBRANE PROTEIN YBHG"/>
    <property type="match status" value="1"/>
</dbReference>
<comment type="caution">
    <text evidence="5">The sequence shown here is derived from an EMBL/GenBank/DDBJ whole genome shotgun (WGS) entry which is preliminary data.</text>
</comment>
<dbReference type="EMBL" id="JAALFE010000020">
    <property type="protein sequence ID" value="NGQ92672.1"/>
    <property type="molecule type" value="Genomic_DNA"/>
</dbReference>
<protein>
    <submittedName>
        <fullName evidence="5">HlyD family efflux transporter periplasmic adaptor subunit</fullName>
    </submittedName>
</protein>
<evidence type="ECO:0000259" key="4">
    <source>
        <dbReference type="Pfam" id="PF25989"/>
    </source>
</evidence>
<dbReference type="Proteomes" id="UP000474758">
    <property type="component" value="Unassembled WGS sequence"/>
</dbReference>
<accession>A0A6M1U1S8</accession>
<dbReference type="Gene3D" id="2.40.50.100">
    <property type="match status" value="1"/>
</dbReference>
<dbReference type="InterPro" id="IPR058624">
    <property type="entry name" value="MdtA-like_HH"/>
</dbReference>
<dbReference type="SUPFAM" id="SSF111369">
    <property type="entry name" value="HlyD-like secretion proteins"/>
    <property type="match status" value="1"/>
</dbReference>
<dbReference type="Gene3D" id="1.10.287.470">
    <property type="entry name" value="Helix hairpin bin"/>
    <property type="match status" value="1"/>
</dbReference>
<name>A0A6M1U1S8_9RHOB</name>
<feature type="domain" description="YknX-like C-terminal permuted SH3-like" evidence="4">
    <location>
        <begin position="321"/>
        <end position="387"/>
    </location>
</feature>
<dbReference type="Pfam" id="PF25876">
    <property type="entry name" value="HH_MFP_RND"/>
    <property type="match status" value="1"/>
</dbReference>
<evidence type="ECO:0000256" key="2">
    <source>
        <dbReference type="ARBA" id="ARBA00023054"/>
    </source>
</evidence>
<dbReference type="PANTHER" id="PTHR32347">
    <property type="entry name" value="EFFLUX SYSTEM COMPONENT YKNX-RELATED"/>
    <property type="match status" value="1"/>
</dbReference>
<keyword evidence="2" id="KW-0175">Coiled coil</keyword>
<dbReference type="RefSeq" id="WP_165052573.1">
    <property type="nucleotide sequence ID" value="NZ_JAALFE010000020.1"/>
</dbReference>
<dbReference type="GO" id="GO:0030313">
    <property type="term" value="C:cell envelope"/>
    <property type="evidence" value="ECO:0007669"/>
    <property type="project" value="UniProtKB-SubCell"/>
</dbReference>
<dbReference type="InterPro" id="IPR050465">
    <property type="entry name" value="UPF0194_transport"/>
</dbReference>
<keyword evidence="6" id="KW-1185">Reference proteome</keyword>
<gene>
    <name evidence="5" type="ORF">G5V65_17400</name>
</gene>
<comment type="subcellular location">
    <subcellularLocation>
        <location evidence="1">Cell envelope</location>
    </subcellularLocation>
</comment>
<reference evidence="5 6" key="1">
    <citation type="submission" date="2020-02" db="EMBL/GenBank/DDBJ databases">
        <title>Rhodobacter translucens sp. nov., a novel bacterium isolated from activated sludge.</title>
        <authorList>
            <person name="Liu J."/>
        </authorList>
    </citation>
    <scope>NUCLEOTIDE SEQUENCE [LARGE SCALE GENOMIC DNA]</scope>
    <source>
        <strain evidence="5 6">HX-7-19</strain>
    </source>
</reference>
<feature type="domain" description="Multidrug resistance protein MdtA-like alpha-helical hairpin" evidence="3">
    <location>
        <begin position="115"/>
        <end position="173"/>
    </location>
</feature>
<proteinExistence type="predicted"/>
<dbReference type="AlphaFoldDB" id="A0A6M1U1S8"/>
<evidence type="ECO:0000256" key="1">
    <source>
        <dbReference type="ARBA" id="ARBA00004196"/>
    </source>
</evidence>
<dbReference type="Gene3D" id="2.40.420.20">
    <property type="match status" value="1"/>
</dbReference>
<dbReference type="Pfam" id="PF25989">
    <property type="entry name" value="YknX_C"/>
    <property type="match status" value="1"/>
</dbReference>